<feature type="domain" description="VWFD" evidence="2">
    <location>
        <begin position="1"/>
        <end position="101"/>
    </location>
</feature>
<protein>
    <recommendedName>
        <fullName evidence="2">VWFD domain-containing protein</fullName>
    </recommendedName>
</protein>
<dbReference type="AlphaFoldDB" id="A0A2G9TDK4"/>
<evidence type="ECO:0000259" key="2">
    <source>
        <dbReference type="PROSITE" id="PS51233"/>
    </source>
</evidence>
<evidence type="ECO:0000313" key="4">
    <source>
        <dbReference type="Proteomes" id="UP000230423"/>
    </source>
</evidence>
<dbReference type="PROSITE" id="PS51233">
    <property type="entry name" value="VWFD"/>
    <property type="match status" value="1"/>
</dbReference>
<dbReference type="Proteomes" id="UP000230423">
    <property type="component" value="Unassembled WGS sequence"/>
</dbReference>
<dbReference type="InterPro" id="IPR050733">
    <property type="entry name" value="Vitellogenin/Apolipophorin"/>
</dbReference>
<dbReference type="PANTHER" id="PTHR23345:SF8">
    <property type="entry name" value="VITELLOGENIN-3-RELATED"/>
    <property type="match status" value="1"/>
</dbReference>
<evidence type="ECO:0000256" key="1">
    <source>
        <dbReference type="ARBA" id="ARBA00022729"/>
    </source>
</evidence>
<proteinExistence type="predicted"/>
<accession>A0A2G9TDK4</accession>
<keyword evidence="1" id="KW-0732">Signal</keyword>
<gene>
    <name evidence="3" type="ORF">TELCIR_22567</name>
</gene>
<dbReference type="GO" id="GO:0005319">
    <property type="term" value="F:lipid transporter activity"/>
    <property type="evidence" value="ECO:0007669"/>
    <property type="project" value="TreeGrafter"/>
</dbReference>
<dbReference type="PANTHER" id="PTHR23345">
    <property type="entry name" value="VITELLOGENIN-RELATED"/>
    <property type="match status" value="1"/>
</dbReference>
<evidence type="ECO:0000313" key="3">
    <source>
        <dbReference type="EMBL" id="PIO56041.1"/>
    </source>
</evidence>
<dbReference type="Pfam" id="PF00094">
    <property type="entry name" value="VWD"/>
    <property type="match status" value="1"/>
</dbReference>
<reference evidence="3 4" key="1">
    <citation type="submission" date="2015-09" db="EMBL/GenBank/DDBJ databases">
        <title>Draft genome of the parasitic nematode Teladorsagia circumcincta isolate WARC Sus (inbred).</title>
        <authorList>
            <person name="Mitreva M."/>
        </authorList>
    </citation>
    <scope>NUCLEOTIDE SEQUENCE [LARGE SCALE GENOMIC DNA]</scope>
    <source>
        <strain evidence="3 4">S</strain>
    </source>
</reference>
<name>A0A2G9TDK4_TELCI</name>
<keyword evidence="4" id="KW-1185">Reference proteome</keyword>
<dbReference type="EMBL" id="KZ383160">
    <property type="protein sequence ID" value="PIO56041.1"/>
    <property type="molecule type" value="Genomic_DNA"/>
</dbReference>
<sequence>MVDDRLNVMVDKERINKEELEKYNIELIEDNMVRVRLEDIMVHFDGYTVKVYMGKHMAERQCGLCGHFDEEKDNEFFTPKREYTDDIMEFHKSYLLNDECEVEKDFLHEKKHYKLENREERVEEEHFYEDDYRRKDKERTYKYRDEEEVLEKTHVMEFPHRVCFSLEPVRVCRKNEEMDEVIDKKVRFTCLPRSSREARELLHKVRNTVLDLKHYPISFVETIQIPRTCTVY</sequence>
<dbReference type="OrthoDB" id="5852855at2759"/>
<organism evidence="3 4">
    <name type="scientific">Teladorsagia circumcincta</name>
    <name type="common">Brown stomach worm</name>
    <name type="synonym">Ostertagia circumcincta</name>
    <dbReference type="NCBI Taxonomy" id="45464"/>
    <lineage>
        <taxon>Eukaryota</taxon>
        <taxon>Metazoa</taxon>
        <taxon>Ecdysozoa</taxon>
        <taxon>Nematoda</taxon>
        <taxon>Chromadorea</taxon>
        <taxon>Rhabditida</taxon>
        <taxon>Rhabditina</taxon>
        <taxon>Rhabditomorpha</taxon>
        <taxon>Strongyloidea</taxon>
        <taxon>Trichostrongylidae</taxon>
        <taxon>Teladorsagia</taxon>
    </lineage>
</organism>
<dbReference type="InterPro" id="IPR001846">
    <property type="entry name" value="VWF_type-D"/>
</dbReference>